<evidence type="ECO:0000313" key="2">
    <source>
        <dbReference type="Proteomes" id="UP000325081"/>
    </source>
</evidence>
<name>A0A5A7R9Y8_STRAF</name>
<protein>
    <submittedName>
        <fullName evidence="1">Alpha-amylase</fullName>
    </submittedName>
</protein>
<reference evidence="2" key="1">
    <citation type="journal article" date="2019" name="Curr. Biol.">
        <title>Genome Sequence of Striga asiatica Provides Insight into the Evolution of Plant Parasitism.</title>
        <authorList>
            <person name="Yoshida S."/>
            <person name="Kim S."/>
            <person name="Wafula E.K."/>
            <person name="Tanskanen J."/>
            <person name="Kim Y.M."/>
            <person name="Honaas L."/>
            <person name="Yang Z."/>
            <person name="Spallek T."/>
            <person name="Conn C.E."/>
            <person name="Ichihashi Y."/>
            <person name="Cheong K."/>
            <person name="Cui S."/>
            <person name="Der J.P."/>
            <person name="Gundlach H."/>
            <person name="Jiao Y."/>
            <person name="Hori C."/>
            <person name="Ishida J.K."/>
            <person name="Kasahara H."/>
            <person name="Kiba T."/>
            <person name="Kim M.S."/>
            <person name="Koo N."/>
            <person name="Laohavisit A."/>
            <person name="Lee Y.H."/>
            <person name="Lumba S."/>
            <person name="McCourt P."/>
            <person name="Mortimer J.C."/>
            <person name="Mutuku J.M."/>
            <person name="Nomura T."/>
            <person name="Sasaki-Sekimoto Y."/>
            <person name="Seto Y."/>
            <person name="Wang Y."/>
            <person name="Wakatake T."/>
            <person name="Sakakibara H."/>
            <person name="Demura T."/>
            <person name="Yamaguchi S."/>
            <person name="Yoneyama K."/>
            <person name="Manabe R.I."/>
            <person name="Nelson D.C."/>
            <person name="Schulman A.H."/>
            <person name="Timko M.P."/>
            <person name="dePamphilis C.W."/>
            <person name="Choi D."/>
            <person name="Shirasu K."/>
        </authorList>
    </citation>
    <scope>NUCLEOTIDE SEQUENCE [LARGE SCALE GENOMIC DNA]</scope>
    <source>
        <strain evidence="2">cv. UVA1</strain>
    </source>
</reference>
<gene>
    <name evidence="1" type="ORF">STAS_30915</name>
</gene>
<keyword evidence="2" id="KW-1185">Reference proteome</keyword>
<sequence length="122" mass="13753">MWCSMNPEIEPNFSTSARKPSLALGRKKYMEKSRVSFRTLKSSKASANWPLELVMKGTRTELPFKRKKSWTWVLDGLNFEAQTPLKMSIVVLVTEPGGSRFFITPFVFASAQAFTASLATLN</sequence>
<organism evidence="1 2">
    <name type="scientific">Striga asiatica</name>
    <name type="common">Asiatic witchweed</name>
    <name type="synonym">Buchnera asiatica</name>
    <dbReference type="NCBI Taxonomy" id="4170"/>
    <lineage>
        <taxon>Eukaryota</taxon>
        <taxon>Viridiplantae</taxon>
        <taxon>Streptophyta</taxon>
        <taxon>Embryophyta</taxon>
        <taxon>Tracheophyta</taxon>
        <taxon>Spermatophyta</taxon>
        <taxon>Magnoliopsida</taxon>
        <taxon>eudicotyledons</taxon>
        <taxon>Gunneridae</taxon>
        <taxon>Pentapetalae</taxon>
        <taxon>asterids</taxon>
        <taxon>lamiids</taxon>
        <taxon>Lamiales</taxon>
        <taxon>Orobanchaceae</taxon>
        <taxon>Buchnereae</taxon>
        <taxon>Striga</taxon>
    </lineage>
</organism>
<dbReference type="EMBL" id="BKCP01010515">
    <property type="protein sequence ID" value="GER53397.1"/>
    <property type="molecule type" value="Genomic_DNA"/>
</dbReference>
<evidence type="ECO:0000313" key="1">
    <source>
        <dbReference type="EMBL" id="GER53397.1"/>
    </source>
</evidence>
<dbReference type="OrthoDB" id="1824141at2759"/>
<dbReference type="AlphaFoldDB" id="A0A5A7R9Y8"/>
<dbReference type="Proteomes" id="UP000325081">
    <property type="component" value="Unassembled WGS sequence"/>
</dbReference>
<accession>A0A5A7R9Y8</accession>
<comment type="caution">
    <text evidence="1">The sequence shown here is derived from an EMBL/GenBank/DDBJ whole genome shotgun (WGS) entry which is preliminary data.</text>
</comment>
<proteinExistence type="predicted"/>